<evidence type="ECO:0000256" key="2">
    <source>
        <dbReference type="SAM" id="MobiDB-lite"/>
    </source>
</evidence>
<feature type="compositionally biased region" description="Acidic residues" evidence="2">
    <location>
        <begin position="1"/>
        <end position="11"/>
    </location>
</feature>
<reference evidence="5" key="1">
    <citation type="submission" date="2021-01" db="EMBL/GenBank/DDBJ databases">
        <authorList>
            <person name="Corre E."/>
            <person name="Pelletier E."/>
            <person name="Niang G."/>
            <person name="Scheremetjew M."/>
            <person name="Finn R."/>
            <person name="Kale V."/>
            <person name="Holt S."/>
            <person name="Cochrane G."/>
            <person name="Meng A."/>
            <person name="Brown T."/>
            <person name="Cohen L."/>
        </authorList>
    </citation>
    <scope>NUCLEOTIDE SEQUENCE</scope>
    <source>
        <strain evidence="4">CCMP441</strain>
        <strain evidence="5">CCMP644</strain>
    </source>
</reference>
<dbReference type="PANTHER" id="PTHR11200">
    <property type="entry name" value="INOSITOL 5-PHOSPHATASE"/>
    <property type="match status" value="1"/>
</dbReference>
<dbReference type="Gene3D" id="3.60.10.10">
    <property type="entry name" value="Endonuclease/exonuclease/phosphatase"/>
    <property type="match status" value="1"/>
</dbReference>
<dbReference type="SUPFAM" id="SSF56219">
    <property type="entry name" value="DNase I-like"/>
    <property type="match status" value="1"/>
</dbReference>
<evidence type="ECO:0000256" key="1">
    <source>
        <dbReference type="SAM" id="Coils"/>
    </source>
</evidence>
<name>A0A6U4Y8Y4_HEMAN</name>
<proteinExistence type="predicted"/>
<sequence>MDAGEDEEEQQDKEKPPAWQAPVRRPPVKVDAEVVGAFDKLKEAGGRLEESVGSLKGKQEETKENFAVENLLVAPTVVEFTKDVASVDEKVVAMMQDEEMEALRTELARLHQQLRDASARSTKAPPPPMPEGPGTKLRVLCGTWNLGGLSAPQISLAPWLCPASCDLYAIGAQEVEGRPGLSMARERVGWEAKLITTMGPSFTVVAKHCIGTTHLMVFARNELMKNISDIHSAHVLTGVGSVVANKAGIGICFDIFSTSFLFVTAHFAAHTAKVLDRNRDFALIDEGLAPLMCPSIAKASPHSQAKPREEKAGANEGAKWSCSALFDRVFWVGDFNYRLEAERETVEAALKLSDDEGIAQLQLVDQLTEEMSHGRVFKGFEEPAVGFNPTYKYDRWTDSYDSSSKRRVPAWTDRVLYRTDPHSPGSVECKVYTASDEIKASDHRPVAAHFVVFVPEGAANPSTARMARDGGSSACSIL</sequence>
<evidence type="ECO:0000259" key="3">
    <source>
        <dbReference type="SMART" id="SM00128"/>
    </source>
</evidence>
<dbReference type="EMBL" id="HBFX01031144">
    <property type="protein sequence ID" value="CAD8967780.1"/>
    <property type="molecule type" value="Transcribed_RNA"/>
</dbReference>
<dbReference type="Pfam" id="PF22669">
    <property type="entry name" value="Exo_endo_phos2"/>
    <property type="match status" value="1"/>
</dbReference>
<dbReference type="AlphaFoldDB" id="A0A6U4Y8Y4"/>
<dbReference type="GO" id="GO:0046856">
    <property type="term" value="P:phosphatidylinositol dephosphorylation"/>
    <property type="evidence" value="ECO:0007669"/>
    <property type="project" value="InterPro"/>
</dbReference>
<dbReference type="EMBL" id="HBFK01002090">
    <property type="protein sequence ID" value="CAD8734749.1"/>
    <property type="molecule type" value="Transcribed_RNA"/>
</dbReference>
<feature type="domain" description="Inositol polyphosphate-related phosphatase" evidence="3">
    <location>
        <begin position="135"/>
        <end position="458"/>
    </location>
</feature>
<feature type="region of interest" description="Disordered" evidence="2">
    <location>
        <begin position="1"/>
        <end position="26"/>
    </location>
</feature>
<evidence type="ECO:0000313" key="5">
    <source>
        <dbReference type="EMBL" id="CAD8967780.1"/>
    </source>
</evidence>
<gene>
    <name evidence="5" type="ORF">HAND00432_LOCUS18774</name>
    <name evidence="4" type="ORF">HAND1043_LOCUS1240</name>
</gene>
<protein>
    <recommendedName>
        <fullName evidence="3">Inositol polyphosphate-related phosphatase domain-containing protein</fullName>
    </recommendedName>
</protein>
<dbReference type="InterPro" id="IPR036691">
    <property type="entry name" value="Endo/exonu/phosph_ase_sf"/>
</dbReference>
<feature type="coiled-coil region" evidence="1">
    <location>
        <begin position="93"/>
        <end position="120"/>
    </location>
</feature>
<accession>A0A6U4Y8Y4</accession>
<evidence type="ECO:0000313" key="4">
    <source>
        <dbReference type="EMBL" id="CAD8734749.1"/>
    </source>
</evidence>
<dbReference type="GO" id="GO:0004439">
    <property type="term" value="F:phosphatidylinositol-4,5-bisphosphate 5-phosphatase activity"/>
    <property type="evidence" value="ECO:0007669"/>
    <property type="project" value="TreeGrafter"/>
</dbReference>
<dbReference type="SMART" id="SM00128">
    <property type="entry name" value="IPPc"/>
    <property type="match status" value="1"/>
</dbReference>
<dbReference type="InterPro" id="IPR046985">
    <property type="entry name" value="IP5"/>
</dbReference>
<keyword evidence="1" id="KW-0175">Coiled coil</keyword>
<dbReference type="InterPro" id="IPR000300">
    <property type="entry name" value="IPPc"/>
</dbReference>
<organism evidence="5">
    <name type="scientific">Hemiselmis andersenii</name>
    <name type="common">Cryptophyte alga</name>
    <dbReference type="NCBI Taxonomy" id="464988"/>
    <lineage>
        <taxon>Eukaryota</taxon>
        <taxon>Cryptophyceae</taxon>
        <taxon>Cryptomonadales</taxon>
        <taxon>Hemiselmidaceae</taxon>
        <taxon>Hemiselmis</taxon>
    </lineage>
</organism>